<dbReference type="SMART" id="SM01114">
    <property type="entry name" value="CXC"/>
    <property type="match status" value="2"/>
</dbReference>
<evidence type="ECO:0000256" key="3">
    <source>
        <dbReference type="ARBA" id="ARBA00023242"/>
    </source>
</evidence>
<keyword evidence="6" id="KW-1185">Reference proteome</keyword>
<organism evidence="6 7">
    <name type="scientific">Galendromus occidentalis</name>
    <name type="common">western predatory mite</name>
    <dbReference type="NCBI Taxonomy" id="34638"/>
    <lineage>
        <taxon>Eukaryota</taxon>
        <taxon>Metazoa</taxon>
        <taxon>Ecdysozoa</taxon>
        <taxon>Arthropoda</taxon>
        <taxon>Chelicerata</taxon>
        <taxon>Arachnida</taxon>
        <taxon>Acari</taxon>
        <taxon>Parasitiformes</taxon>
        <taxon>Mesostigmata</taxon>
        <taxon>Gamasina</taxon>
        <taxon>Phytoseioidea</taxon>
        <taxon>Phytoseiidae</taxon>
        <taxon>Typhlodrominae</taxon>
        <taxon>Galendromus</taxon>
    </lineage>
</organism>
<reference evidence="7" key="1">
    <citation type="submission" date="2025-08" db="UniProtKB">
        <authorList>
            <consortium name="RefSeq"/>
        </authorList>
    </citation>
    <scope>IDENTIFICATION</scope>
</reference>
<dbReference type="AlphaFoldDB" id="A0AAJ7SI56"/>
<dbReference type="InterPro" id="IPR028307">
    <property type="entry name" value="Lin-54_fam"/>
</dbReference>
<comment type="similarity">
    <text evidence="2">Belongs to the lin-54 family.</text>
</comment>
<evidence type="ECO:0000313" key="6">
    <source>
        <dbReference type="Proteomes" id="UP000694867"/>
    </source>
</evidence>
<dbReference type="PROSITE" id="PS51634">
    <property type="entry name" value="CRC"/>
    <property type="match status" value="1"/>
</dbReference>
<keyword evidence="3" id="KW-0539">Nucleus</keyword>
<feature type="compositionally biased region" description="Acidic residues" evidence="4">
    <location>
        <begin position="122"/>
        <end position="133"/>
    </location>
</feature>
<dbReference type="Pfam" id="PF03638">
    <property type="entry name" value="TCR"/>
    <property type="match status" value="2"/>
</dbReference>
<feature type="domain" description="CRC" evidence="5">
    <location>
        <begin position="398"/>
        <end position="511"/>
    </location>
</feature>
<feature type="region of interest" description="Disordered" evidence="4">
    <location>
        <begin position="122"/>
        <end position="156"/>
    </location>
</feature>
<comment type="subcellular location">
    <subcellularLocation>
        <location evidence="1">Nucleus</location>
    </subcellularLocation>
</comment>
<protein>
    <submittedName>
        <fullName evidence="7">Protein lin-54 homolog</fullName>
    </submittedName>
</protein>
<evidence type="ECO:0000256" key="2">
    <source>
        <dbReference type="ARBA" id="ARBA00007267"/>
    </source>
</evidence>
<dbReference type="GO" id="GO:0006355">
    <property type="term" value="P:regulation of DNA-templated transcription"/>
    <property type="evidence" value="ECO:0007669"/>
    <property type="project" value="TreeGrafter"/>
</dbReference>
<dbReference type="GO" id="GO:0005634">
    <property type="term" value="C:nucleus"/>
    <property type="evidence" value="ECO:0007669"/>
    <property type="project" value="UniProtKB-SubCell"/>
</dbReference>
<proteinExistence type="inferred from homology"/>
<sequence length="616" mass="68751">METEPGTEFTYEIAETVADGQEVELAEDEGDYIQVHADEHGNLIQDEDGNLIQYVPMEEDEAVQEGHEEVSHQHVEQIVDEHGEVHHVIMQESGSAVEDEEGHMVEAIQGEDGSVVLVDQENEEMVEQSEELAESQSPNLPESPPSQHAQMIQQQPVQQQQQTQVIQQQPQQMLYVVQPGTNQLQQLHFQQPIQGQQTNQQKSKVVWITKPNQTPQLQQVVTSSAPQTIQTTQPRLIQIGGQTLIVQSPASFQDNNQQKILLRTPSQPTPTIAKQTVSSTFSQQVIYVKPATGPDGKPQLMEVFQNQQTVQTLKSPQKIAPRITTVTSPMQQITYRPQGSSGQVVTVQASPQSQHPQYLVVKQTTPQGQHSFAVQPQNSEPAQADYDAYDKQLSHTSSKKPCNCTKSQCLKLYCDCFANGEFCQNCNCVQCYNNLEHEEERSLAVKLCLERNPNAFHPKIGKYKPGDKERRHTKGCNCKRSGCLKNYCECYEARILCSGVCRCVGCHNIEENMDAESLLTIKQDFKYRAPKSKFDETLKQLAGVGEADKSTDARSLPPKPELKISSELVDATCECLLSRASEASEEEAEKAILQEFGHCLAAIIEAANMRVATKVE</sequence>
<evidence type="ECO:0000256" key="4">
    <source>
        <dbReference type="SAM" id="MobiDB-lite"/>
    </source>
</evidence>
<dbReference type="RefSeq" id="XP_028968486.1">
    <property type="nucleotide sequence ID" value="XM_029112653.1"/>
</dbReference>
<evidence type="ECO:0000259" key="5">
    <source>
        <dbReference type="PROSITE" id="PS51634"/>
    </source>
</evidence>
<evidence type="ECO:0000313" key="7">
    <source>
        <dbReference type="RefSeq" id="XP_028968486.1"/>
    </source>
</evidence>
<dbReference type="InterPro" id="IPR033467">
    <property type="entry name" value="Tesmin/TSO1-like_CXC"/>
</dbReference>
<name>A0AAJ7SI56_9ACAR</name>
<dbReference type="PANTHER" id="PTHR12446">
    <property type="entry name" value="TESMIN/TSO1-RELATED"/>
    <property type="match status" value="1"/>
</dbReference>
<dbReference type="InterPro" id="IPR005172">
    <property type="entry name" value="CRC"/>
</dbReference>
<gene>
    <name evidence="7" type="primary">LOC100905647</name>
</gene>
<accession>A0AAJ7SI56</accession>
<dbReference type="GeneID" id="100905647"/>
<dbReference type="KEGG" id="goe:100905647"/>
<feature type="compositionally biased region" description="Polar residues" evidence="4">
    <location>
        <begin position="134"/>
        <end position="149"/>
    </location>
</feature>
<dbReference type="PANTHER" id="PTHR12446:SF34">
    <property type="entry name" value="PROTEIN LIN-54 HOMOLOG"/>
    <property type="match status" value="1"/>
</dbReference>
<evidence type="ECO:0000256" key="1">
    <source>
        <dbReference type="ARBA" id="ARBA00004123"/>
    </source>
</evidence>
<dbReference type="Proteomes" id="UP000694867">
    <property type="component" value="Unplaced"/>
</dbReference>